<dbReference type="RefSeq" id="WP_121088089.1">
    <property type="nucleotide sequence ID" value="NZ_RBZU01000007.1"/>
</dbReference>
<feature type="signal peptide" evidence="1">
    <location>
        <begin position="1"/>
        <end position="16"/>
    </location>
</feature>
<feature type="chain" id="PRO_5019753733" description="SH3 domain-containing protein" evidence="1">
    <location>
        <begin position="17"/>
        <end position="206"/>
    </location>
</feature>
<sequence>MTLCIVGMSLAMTASAQNSGSAKAAATLSTVVSGDYGDGMLLAADPATHAVTGYFSQNNINGQFSCIFYLVAKTGPAPIPVTTYFPDTPDEKIKGTLFLEAPGQFKIRLSSEHGGCWNVMHFADDAYPAEFTLVKQYPWLSIAVIKSERAYFFDTPASAQHRKAYIVAGDGVGVRAVKPGWLQVDFLGEHATTSGWIRQDDVYPFE</sequence>
<keyword evidence="3" id="KW-1185">Reference proteome</keyword>
<reference evidence="2 3" key="1">
    <citation type="submission" date="2018-10" db="EMBL/GenBank/DDBJ databases">
        <title>Robbsia sp. DHC34, isolated from soil.</title>
        <authorList>
            <person name="Gao Z.-H."/>
            <person name="Qiu L.-H."/>
        </authorList>
    </citation>
    <scope>NUCLEOTIDE SEQUENCE [LARGE SCALE GENOMIC DNA]</scope>
    <source>
        <strain evidence="2 3">DHC34</strain>
    </source>
</reference>
<evidence type="ECO:0000313" key="2">
    <source>
        <dbReference type="EMBL" id="RKP53460.1"/>
    </source>
</evidence>
<evidence type="ECO:0000313" key="3">
    <source>
        <dbReference type="Proteomes" id="UP000270342"/>
    </source>
</evidence>
<evidence type="ECO:0008006" key="4">
    <source>
        <dbReference type="Google" id="ProtNLM"/>
    </source>
</evidence>
<proteinExistence type="predicted"/>
<comment type="caution">
    <text evidence="2">The sequence shown here is derived from an EMBL/GenBank/DDBJ whole genome shotgun (WGS) entry which is preliminary data.</text>
</comment>
<gene>
    <name evidence="2" type="ORF">D7S86_17320</name>
</gene>
<dbReference type="EMBL" id="RBZU01000007">
    <property type="protein sequence ID" value="RKP53460.1"/>
    <property type="molecule type" value="Genomic_DNA"/>
</dbReference>
<evidence type="ECO:0000256" key="1">
    <source>
        <dbReference type="SAM" id="SignalP"/>
    </source>
</evidence>
<protein>
    <recommendedName>
        <fullName evidence="4">SH3 domain-containing protein</fullName>
    </recommendedName>
</protein>
<accession>A0A494XS50</accession>
<dbReference type="AlphaFoldDB" id="A0A494XS50"/>
<name>A0A494XS50_9BURK</name>
<dbReference type="Proteomes" id="UP000270342">
    <property type="component" value="Unassembled WGS sequence"/>
</dbReference>
<organism evidence="2 3">
    <name type="scientific">Pararobbsia silviterrae</name>
    <dbReference type="NCBI Taxonomy" id="1792498"/>
    <lineage>
        <taxon>Bacteria</taxon>
        <taxon>Pseudomonadati</taxon>
        <taxon>Pseudomonadota</taxon>
        <taxon>Betaproteobacteria</taxon>
        <taxon>Burkholderiales</taxon>
        <taxon>Burkholderiaceae</taxon>
        <taxon>Pararobbsia</taxon>
    </lineage>
</organism>
<dbReference type="OrthoDB" id="1353645at2"/>
<keyword evidence="1" id="KW-0732">Signal</keyword>